<feature type="transmembrane region" description="Helical" evidence="1">
    <location>
        <begin position="55"/>
        <end position="81"/>
    </location>
</feature>
<evidence type="ECO:0000313" key="4">
    <source>
        <dbReference type="EMBL" id="MDR7134063.1"/>
    </source>
</evidence>
<dbReference type="EMBL" id="JAVDVY010000001">
    <property type="protein sequence ID" value="MDR7134063.1"/>
    <property type="molecule type" value="Genomic_DNA"/>
</dbReference>
<dbReference type="RefSeq" id="WP_310056664.1">
    <property type="nucleotide sequence ID" value="NZ_JAVDVY010000001.1"/>
</dbReference>
<dbReference type="EMBL" id="JAVDVY010000001">
    <property type="protein sequence ID" value="MDR7134056.1"/>
    <property type="molecule type" value="Genomic_DNA"/>
</dbReference>
<keyword evidence="1" id="KW-0812">Transmembrane</keyword>
<evidence type="ECO:0000256" key="1">
    <source>
        <dbReference type="SAM" id="Phobius"/>
    </source>
</evidence>
<keyword evidence="1" id="KW-1133">Transmembrane helix</keyword>
<keyword evidence="1" id="KW-0472">Membrane</keyword>
<sequence length="99" mass="11545">MKVFLSIVKWIWWLGLAYLPLKLWSLERSYMDRIGCPPRGDCYAPGSEILLDWDLLIMGAALLVWPVCLWFLVVVPLRAFWIRLRPNNSFKPKPLRGSA</sequence>
<name>A0ABU1W5H6_9GAMM</name>
<gene>
    <name evidence="2" type="ORF">J2X06_000021</name>
    <name evidence="3" type="ORF">J2X06_001240</name>
    <name evidence="4" type="ORF">J2X06_001247</name>
</gene>
<reference evidence="2 5" key="1">
    <citation type="submission" date="2023-07" db="EMBL/GenBank/DDBJ databases">
        <title>Sorghum-associated microbial communities from plants grown in Nebraska, USA.</title>
        <authorList>
            <person name="Schachtman D."/>
        </authorList>
    </citation>
    <scope>NUCLEOTIDE SEQUENCE [LARGE SCALE GENOMIC DNA]</scope>
    <source>
        <strain evidence="2 5">BE198</strain>
    </source>
</reference>
<protein>
    <submittedName>
        <fullName evidence="2">Uncharacterized protein</fullName>
    </submittedName>
</protein>
<comment type="caution">
    <text evidence="2">The sequence shown here is derived from an EMBL/GenBank/DDBJ whole genome shotgun (WGS) entry which is preliminary data.</text>
</comment>
<keyword evidence="5" id="KW-1185">Reference proteome</keyword>
<dbReference type="EMBL" id="JAVDVY010000001">
    <property type="protein sequence ID" value="MDR7132837.1"/>
    <property type="molecule type" value="Genomic_DNA"/>
</dbReference>
<proteinExistence type="predicted"/>
<organism evidence="2 5">
    <name type="scientific">Lysobacter niastensis</name>
    <dbReference type="NCBI Taxonomy" id="380629"/>
    <lineage>
        <taxon>Bacteria</taxon>
        <taxon>Pseudomonadati</taxon>
        <taxon>Pseudomonadota</taxon>
        <taxon>Gammaproteobacteria</taxon>
        <taxon>Lysobacterales</taxon>
        <taxon>Lysobacteraceae</taxon>
        <taxon>Lysobacter</taxon>
    </lineage>
</organism>
<accession>A0ABU1W5H6</accession>
<evidence type="ECO:0000313" key="3">
    <source>
        <dbReference type="EMBL" id="MDR7134056.1"/>
    </source>
</evidence>
<dbReference type="Proteomes" id="UP001251524">
    <property type="component" value="Unassembled WGS sequence"/>
</dbReference>
<evidence type="ECO:0000313" key="5">
    <source>
        <dbReference type="Proteomes" id="UP001251524"/>
    </source>
</evidence>
<evidence type="ECO:0000313" key="2">
    <source>
        <dbReference type="EMBL" id="MDR7132837.1"/>
    </source>
</evidence>